<dbReference type="RefSeq" id="WP_006862718.1">
    <property type="nucleotide sequence ID" value="NZ_ACCL02000013.1"/>
</dbReference>
<dbReference type="Pfam" id="PF01370">
    <property type="entry name" value="Epimerase"/>
    <property type="match status" value="1"/>
</dbReference>
<evidence type="ECO:0000259" key="1">
    <source>
        <dbReference type="Pfam" id="PF01370"/>
    </source>
</evidence>
<comment type="caution">
    <text evidence="2">The sequence shown here is derived from an EMBL/GenBank/DDBJ whole genome shotgun (WGS) entry which is preliminary data.</text>
</comment>
<dbReference type="AlphaFoldDB" id="C6LH22"/>
<dbReference type="InterPro" id="IPR001509">
    <property type="entry name" value="Epimerase_deHydtase"/>
</dbReference>
<accession>C6LH22</accession>
<dbReference type="EMBL" id="ACCL02000013">
    <property type="protein sequence ID" value="EET60081.1"/>
    <property type="molecule type" value="Genomic_DNA"/>
</dbReference>
<dbReference type="eggNOG" id="COG0451">
    <property type="taxonomic scope" value="Bacteria"/>
</dbReference>
<dbReference type="InterPro" id="IPR036291">
    <property type="entry name" value="NAD(P)-bd_dom_sf"/>
</dbReference>
<sequence>MMKRALILGGSGGLSGMLAKMAEACYEEVWILTRGRRKTEGAYHRLTADRNDEAAFERCILDAGVHWDVVFDCICMNEAHARQDIGILGQRTQRLVVISTDSVYASEYKKVLQTEEGIFVGDRPARIEIPSYAMDKRRMEKVFESYFAQQRTDGQRGMQITIFRPGHIFGPGFLSGCFPMQSRQADLPETMKKGKLSLVGGGCYLIHPIYVEDLAGVMLDCVEKERTFQEIFCVGGPEIIENRTYYEILARIMGVETEIEEIPLTGFVESHPEYYGHLCHRAYDLTKLARAGVTLPSTTVEEGLRAQYRYWRQREMI</sequence>
<dbReference type="SUPFAM" id="SSF51735">
    <property type="entry name" value="NAD(P)-binding Rossmann-fold domains"/>
    <property type="match status" value="1"/>
</dbReference>
<dbReference type="Proteomes" id="UP000005561">
    <property type="component" value="Unassembled WGS sequence"/>
</dbReference>
<evidence type="ECO:0000313" key="2">
    <source>
        <dbReference type="EMBL" id="EET60081.1"/>
    </source>
</evidence>
<gene>
    <name evidence="2" type="ORF">BRYFOR_07932</name>
</gene>
<proteinExistence type="predicted"/>
<dbReference type="PANTHER" id="PTHR43245">
    <property type="entry name" value="BIFUNCTIONAL POLYMYXIN RESISTANCE PROTEIN ARNA"/>
    <property type="match status" value="1"/>
</dbReference>
<dbReference type="Gene3D" id="3.40.50.720">
    <property type="entry name" value="NAD(P)-binding Rossmann-like Domain"/>
    <property type="match status" value="1"/>
</dbReference>
<feature type="domain" description="NAD-dependent epimerase/dehydratase" evidence="1">
    <location>
        <begin position="90"/>
        <end position="227"/>
    </location>
</feature>
<evidence type="ECO:0000313" key="3">
    <source>
        <dbReference type="Proteomes" id="UP000005561"/>
    </source>
</evidence>
<organism evidence="2 3">
    <name type="scientific">Marvinbryantia formatexigens DSM 14469</name>
    <dbReference type="NCBI Taxonomy" id="478749"/>
    <lineage>
        <taxon>Bacteria</taxon>
        <taxon>Bacillati</taxon>
        <taxon>Bacillota</taxon>
        <taxon>Clostridia</taxon>
        <taxon>Lachnospirales</taxon>
        <taxon>Lachnospiraceae</taxon>
        <taxon>Marvinbryantia</taxon>
    </lineage>
</organism>
<protein>
    <submittedName>
        <fullName evidence="2">NAD dependent epimerase/dehydratase family protein</fullName>
    </submittedName>
</protein>
<name>C6LH22_9FIRM</name>
<dbReference type="InterPro" id="IPR050177">
    <property type="entry name" value="Lipid_A_modif_metabolic_enz"/>
</dbReference>
<reference evidence="2" key="1">
    <citation type="submission" date="2009-07" db="EMBL/GenBank/DDBJ databases">
        <authorList>
            <person name="Weinstock G."/>
            <person name="Sodergren E."/>
            <person name="Clifton S."/>
            <person name="Fulton L."/>
            <person name="Fulton B."/>
            <person name="Courtney L."/>
            <person name="Fronick C."/>
            <person name="Harrison M."/>
            <person name="Strong C."/>
            <person name="Farmer C."/>
            <person name="Delahaunty K."/>
            <person name="Markovic C."/>
            <person name="Hall O."/>
            <person name="Minx P."/>
            <person name="Tomlinson C."/>
            <person name="Mitreva M."/>
            <person name="Nelson J."/>
            <person name="Hou S."/>
            <person name="Wollam A."/>
            <person name="Pepin K.H."/>
            <person name="Johnson M."/>
            <person name="Bhonagiri V."/>
            <person name="Nash W.E."/>
            <person name="Warren W."/>
            <person name="Chinwalla A."/>
            <person name="Mardis E.R."/>
            <person name="Wilson R.K."/>
        </authorList>
    </citation>
    <scope>NUCLEOTIDE SEQUENCE [LARGE SCALE GENOMIC DNA]</scope>
    <source>
        <strain evidence="2">DSM 14469</strain>
    </source>
</reference>
<keyword evidence="3" id="KW-1185">Reference proteome</keyword>
<dbReference type="STRING" id="168384.SAMN05660368_02707"/>